<dbReference type="Proteomes" id="UP000315003">
    <property type="component" value="Chromosome"/>
</dbReference>
<dbReference type="AlphaFoldDB" id="A0A517SZE2"/>
<reference evidence="1 2" key="1">
    <citation type="submission" date="2019-02" db="EMBL/GenBank/DDBJ databases">
        <title>Deep-cultivation of Planctomycetes and their phenomic and genomic characterization uncovers novel biology.</title>
        <authorList>
            <person name="Wiegand S."/>
            <person name="Jogler M."/>
            <person name="Boedeker C."/>
            <person name="Pinto D."/>
            <person name="Vollmers J."/>
            <person name="Rivas-Marin E."/>
            <person name="Kohn T."/>
            <person name="Peeters S.H."/>
            <person name="Heuer A."/>
            <person name="Rast P."/>
            <person name="Oberbeckmann S."/>
            <person name="Bunk B."/>
            <person name="Jeske O."/>
            <person name="Meyerdierks A."/>
            <person name="Storesund J.E."/>
            <person name="Kallscheuer N."/>
            <person name="Luecker S."/>
            <person name="Lage O.M."/>
            <person name="Pohl T."/>
            <person name="Merkel B.J."/>
            <person name="Hornburger P."/>
            <person name="Mueller R.-W."/>
            <person name="Bruemmer F."/>
            <person name="Labrenz M."/>
            <person name="Spormann A.M."/>
            <person name="Op den Camp H."/>
            <person name="Overmann J."/>
            <person name="Amann R."/>
            <person name="Jetten M.S.M."/>
            <person name="Mascher T."/>
            <person name="Medema M.H."/>
            <person name="Devos D.P."/>
            <person name="Kaster A.-K."/>
            <person name="Ovreas L."/>
            <person name="Rohde M."/>
            <person name="Galperin M.Y."/>
            <person name="Jogler C."/>
        </authorList>
    </citation>
    <scope>NUCLEOTIDE SEQUENCE [LARGE SCALE GENOMIC DNA]</scope>
    <source>
        <strain evidence="1 2">SV_7m_r</strain>
    </source>
</reference>
<proteinExistence type="predicted"/>
<name>A0A517SZE2_9BACT</name>
<keyword evidence="2" id="KW-1185">Reference proteome</keyword>
<sequence>MAFRVIEMTICFDDVIGPATGDACLQGALHVSCAEAPAADHPAVMSPSLAVITV</sequence>
<evidence type="ECO:0000313" key="1">
    <source>
        <dbReference type="EMBL" id="QDT61514.1"/>
    </source>
</evidence>
<evidence type="ECO:0000313" key="2">
    <source>
        <dbReference type="Proteomes" id="UP000315003"/>
    </source>
</evidence>
<protein>
    <submittedName>
        <fullName evidence="1">Uncharacterized protein</fullName>
    </submittedName>
</protein>
<organism evidence="1 2">
    <name type="scientific">Stieleria bergensis</name>
    <dbReference type="NCBI Taxonomy" id="2528025"/>
    <lineage>
        <taxon>Bacteria</taxon>
        <taxon>Pseudomonadati</taxon>
        <taxon>Planctomycetota</taxon>
        <taxon>Planctomycetia</taxon>
        <taxon>Pirellulales</taxon>
        <taxon>Pirellulaceae</taxon>
        <taxon>Stieleria</taxon>
    </lineage>
</organism>
<dbReference type="EMBL" id="CP036272">
    <property type="protein sequence ID" value="QDT61514.1"/>
    <property type="molecule type" value="Genomic_DNA"/>
</dbReference>
<accession>A0A517SZE2</accession>
<gene>
    <name evidence="1" type="ORF">SV7mr_40510</name>
</gene>